<dbReference type="Gene3D" id="1.10.486.10">
    <property type="entry name" value="PCRA, domain 4"/>
    <property type="match status" value="1"/>
</dbReference>
<dbReference type="Proteomes" id="UP000061587">
    <property type="component" value="Chromosome"/>
</dbReference>
<keyword evidence="5 12" id="KW-0067">ATP-binding</keyword>
<evidence type="ECO:0000259" key="15">
    <source>
        <dbReference type="PROSITE" id="PS51217"/>
    </source>
</evidence>
<protein>
    <recommendedName>
        <fullName evidence="9">DNA 3'-5' helicase</fullName>
        <ecNumber evidence="9">5.6.2.4</ecNumber>
    </recommendedName>
    <alternativeName>
        <fullName evidence="10">DNA 3'-5' helicase II</fullName>
    </alternativeName>
</protein>
<dbReference type="InterPro" id="IPR027417">
    <property type="entry name" value="P-loop_NTPase"/>
</dbReference>
<evidence type="ECO:0000256" key="11">
    <source>
        <dbReference type="ARBA" id="ARBA00048988"/>
    </source>
</evidence>
<evidence type="ECO:0000259" key="14">
    <source>
        <dbReference type="PROSITE" id="PS51198"/>
    </source>
</evidence>
<dbReference type="CDD" id="cd18807">
    <property type="entry name" value="SF1_C_UvrD"/>
    <property type="match status" value="1"/>
</dbReference>
<dbReference type="SUPFAM" id="SSF52540">
    <property type="entry name" value="P-loop containing nucleoside triphosphate hydrolases"/>
    <property type="match status" value="1"/>
</dbReference>
<dbReference type="GO" id="GO:0000725">
    <property type="term" value="P:recombinational repair"/>
    <property type="evidence" value="ECO:0007669"/>
    <property type="project" value="TreeGrafter"/>
</dbReference>
<sequence length="799" mass="91874">MKFMTNYLEELNESQRNAVLYNEGPSLVIAGAGSGKTRVLTYKIAYLLERGYTPWSILALTFTNKAAREMKERIARQVGDQARYLWMGTFHSIFSRILRCEAQAVGFTSNFTIYDSSDSKSLIKSIVKEMQLDDKTYKPGVIQARISNAKNHLVFPDAYVSNAELYQYDLNAKVPATRDIYRRYWERCRQSDAMDFDDLLVYTYMLFRDHPEICRKYAEQFRYVLVDEYQDTNFAQHSIVLQLTQEHQRVCVVGDDAQSIYSFRGANIDNILKFTQLYKGAKLFKLEQNYRSTQTIVCAANSLIEKNSEQIRKEVFSEKAKGEPIGVFNAYSDVEEGEIVANQIVKLRSREHYSYNDFAILYRTNAQSRIFEEALRKRALPYKIYGGLSFYQRKEIKDVISYFRLAVNPNDEEAFKRVLNYPARGIGDTTLNKVIDAAAQHHVSLWMVLEEPLAYGLNINKGMHTKLQGFRELVESFIVEVPKKNAYELGAMIVRQSGIMNEIYQSNDPENLSRQENIEELINGMHDFCATREEEGNENILLTDFLSEVSLLTDQDNEKEGDAEKITLMTIHSAKGLEFKNVFVVGMEENLFPSALSLNSYKELEEERRLFYVAITRAEEHCYLSFAKSRFKYGKMEFSSPSRFLKDIDVHFLKLPQEEQMARRIDERASRFCREQNERAARSLFDEPASQSSYGRSSSNISGGQKTFLVGERPKVEIIRPSIPRNLTKVGPETVSKPSAARNLSVNVQAGQVIEHERFGIGDVIKVEGIGENSKATVRFRNAGEKQLLLKFARFKVVE</sequence>
<dbReference type="InterPro" id="IPR014017">
    <property type="entry name" value="DNA_helicase_UvrD-like_C"/>
</dbReference>
<dbReference type="PANTHER" id="PTHR11070:SF2">
    <property type="entry name" value="ATP-DEPENDENT DNA HELICASE SRS2"/>
    <property type="match status" value="1"/>
</dbReference>
<dbReference type="GO" id="GO:0005829">
    <property type="term" value="C:cytosol"/>
    <property type="evidence" value="ECO:0007669"/>
    <property type="project" value="TreeGrafter"/>
</dbReference>
<dbReference type="InterPro" id="IPR013986">
    <property type="entry name" value="DExx_box_DNA_helicase_dom_sf"/>
</dbReference>
<dbReference type="EMBL" id="CP013020">
    <property type="protein sequence ID" value="ALK85664.1"/>
    <property type="molecule type" value="Genomic_DNA"/>
</dbReference>
<comment type="catalytic activity">
    <reaction evidence="11">
        <text>ATP + H2O = ADP + phosphate + H(+)</text>
        <dbReference type="Rhea" id="RHEA:13065"/>
        <dbReference type="ChEBI" id="CHEBI:15377"/>
        <dbReference type="ChEBI" id="CHEBI:15378"/>
        <dbReference type="ChEBI" id="CHEBI:30616"/>
        <dbReference type="ChEBI" id="CHEBI:43474"/>
        <dbReference type="ChEBI" id="CHEBI:456216"/>
        <dbReference type="EC" id="5.6.2.4"/>
    </reaction>
</comment>
<name>A0A0P0LJ92_PHOVU</name>
<keyword evidence="4 12" id="KW-0347">Helicase</keyword>
<evidence type="ECO:0000256" key="2">
    <source>
        <dbReference type="ARBA" id="ARBA00022741"/>
    </source>
</evidence>
<accession>A0A0P0LJ92</accession>
<dbReference type="GO" id="GO:0043138">
    <property type="term" value="F:3'-5' DNA helicase activity"/>
    <property type="evidence" value="ECO:0007669"/>
    <property type="project" value="UniProtKB-EC"/>
</dbReference>
<evidence type="ECO:0000256" key="6">
    <source>
        <dbReference type="ARBA" id="ARBA00023125"/>
    </source>
</evidence>
<dbReference type="PROSITE" id="PS51217">
    <property type="entry name" value="UVRD_HELICASE_CTER"/>
    <property type="match status" value="1"/>
</dbReference>
<keyword evidence="2 12" id="KW-0547">Nucleotide-binding</keyword>
<keyword evidence="3 12" id="KW-0378">Hydrolase</keyword>
<evidence type="ECO:0000256" key="9">
    <source>
        <dbReference type="ARBA" id="ARBA00034808"/>
    </source>
</evidence>
<feature type="binding site" evidence="12">
    <location>
        <begin position="30"/>
        <end position="37"/>
    </location>
    <ligand>
        <name>ATP</name>
        <dbReference type="ChEBI" id="CHEBI:30616"/>
    </ligand>
</feature>
<dbReference type="InterPro" id="IPR014016">
    <property type="entry name" value="UvrD-like_ATP-bd"/>
</dbReference>
<comment type="similarity">
    <text evidence="1">Belongs to the helicase family. UvrD subfamily.</text>
</comment>
<dbReference type="EC" id="5.6.2.4" evidence="9"/>
<dbReference type="GO" id="GO:0016887">
    <property type="term" value="F:ATP hydrolysis activity"/>
    <property type="evidence" value="ECO:0007669"/>
    <property type="project" value="RHEA"/>
</dbReference>
<dbReference type="PROSITE" id="PS51198">
    <property type="entry name" value="UVRD_HELICASE_ATP_BIND"/>
    <property type="match status" value="1"/>
</dbReference>
<dbReference type="InterPro" id="IPR000212">
    <property type="entry name" value="DNA_helicase_UvrD/REP"/>
</dbReference>
<reference evidence="16 17" key="2">
    <citation type="journal article" date="2016" name="Genome Biol. Evol.">
        <title>Extensive mobilome-driven genome diversification in mouse gut-associated Bacteroides vulgatus mpk.</title>
        <authorList>
            <person name="Lange A."/>
            <person name="Beier S."/>
            <person name="Steimle A."/>
            <person name="Autenrieth I.B."/>
            <person name="Huson D.H."/>
            <person name="Frick J.S."/>
        </authorList>
    </citation>
    <scope>NUCLEOTIDE SEQUENCE [LARGE SCALE GENOMIC DNA]</scope>
    <source>
        <strain evidence="17">mpk</strain>
    </source>
</reference>
<evidence type="ECO:0000256" key="12">
    <source>
        <dbReference type="PROSITE-ProRule" id="PRU00560"/>
    </source>
</evidence>
<dbReference type="GO" id="GO:0005524">
    <property type="term" value="F:ATP binding"/>
    <property type="evidence" value="ECO:0007669"/>
    <property type="project" value="UniProtKB-UniRule"/>
</dbReference>
<evidence type="ECO:0000256" key="10">
    <source>
        <dbReference type="ARBA" id="ARBA00034923"/>
    </source>
</evidence>
<evidence type="ECO:0000313" key="16">
    <source>
        <dbReference type="EMBL" id="ALK85664.1"/>
    </source>
</evidence>
<dbReference type="PANTHER" id="PTHR11070">
    <property type="entry name" value="UVRD / RECB / PCRA DNA HELICASE FAMILY MEMBER"/>
    <property type="match status" value="1"/>
</dbReference>
<feature type="compositionally biased region" description="Low complexity" evidence="13">
    <location>
        <begin position="690"/>
        <end position="704"/>
    </location>
</feature>
<dbReference type="Gene3D" id="3.40.50.300">
    <property type="entry name" value="P-loop containing nucleotide triphosphate hydrolases"/>
    <property type="match status" value="2"/>
</dbReference>
<feature type="region of interest" description="Disordered" evidence="13">
    <location>
        <begin position="684"/>
        <end position="704"/>
    </location>
</feature>
<evidence type="ECO:0000256" key="8">
    <source>
        <dbReference type="ARBA" id="ARBA00034617"/>
    </source>
</evidence>
<gene>
    <name evidence="16" type="ORF">BvMPK_3089</name>
</gene>
<evidence type="ECO:0000256" key="7">
    <source>
        <dbReference type="ARBA" id="ARBA00023235"/>
    </source>
</evidence>
<dbReference type="Gene3D" id="1.10.10.160">
    <property type="match status" value="1"/>
</dbReference>
<dbReference type="CDD" id="cd17932">
    <property type="entry name" value="DEXQc_UvrD"/>
    <property type="match status" value="1"/>
</dbReference>
<dbReference type="PATRIC" id="fig|821.40.peg.3701"/>
<dbReference type="Pfam" id="PF21196">
    <property type="entry name" value="PcrA_UvrD_tudor"/>
    <property type="match status" value="1"/>
</dbReference>
<dbReference type="AlphaFoldDB" id="A0A0P0LJ92"/>
<dbReference type="Pfam" id="PF13361">
    <property type="entry name" value="UvrD_C"/>
    <property type="match status" value="1"/>
</dbReference>
<evidence type="ECO:0000256" key="13">
    <source>
        <dbReference type="SAM" id="MobiDB-lite"/>
    </source>
</evidence>
<keyword evidence="7" id="KW-0413">Isomerase</keyword>
<dbReference type="GO" id="GO:0033202">
    <property type="term" value="C:DNA helicase complex"/>
    <property type="evidence" value="ECO:0007669"/>
    <property type="project" value="TreeGrafter"/>
</dbReference>
<dbReference type="Pfam" id="PF00580">
    <property type="entry name" value="UvrD-helicase"/>
    <property type="match status" value="1"/>
</dbReference>
<evidence type="ECO:0000256" key="4">
    <source>
        <dbReference type="ARBA" id="ARBA00022806"/>
    </source>
</evidence>
<reference evidence="17" key="1">
    <citation type="submission" date="2015-10" db="EMBL/GenBank/DDBJ databases">
        <title>Extensive mobilome-driven genome diversification in gut-associated Bacteroides vulgatus mpk.</title>
        <authorList>
            <person name="Beier S."/>
            <person name="Lange A."/>
            <person name="Huson D.H."/>
            <person name="Frick J.-S."/>
            <person name="Autenrieth I.B."/>
        </authorList>
    </citation>
    <scope>NUCLEOTIDE SEQUENCE [LARGE SCALE GENOMIC DNA]</scope>
    <source>
        <strain evidence="17">mpk</strain>
    </source>
</reference>
<dbReference type="GO" id="GO:0003677">
    <property type="term" value="F:DNA binding"/>
    <property type="evidence" value="ECO:0007669"/>
    <property type="project" value="UniProtKB-KW"/>
</dbReference>
<proteinExistence type="inferred from homology"/>
<evidence type="ECO:0000256" key="1">
    <source>
        <dbReference type="ARBA" id="ARBA00009922"/>
    </source>
</evidence>
<feature type="domain" description="UvrD-like helicase C-terminal" evidence="15">
    <location>
        <begin position="294"/>
        <end position="576"/>
    </location>
</feature>
<organism evidence="16 17">
    <name type="scientific">Phocaeicola vulgatus</name>
    <name type="common">Bacteroides vulgatus</name>
    <dbReference type="NCBI Taxonomy" id="821"/>
    <lineage>
        <taxon>Bacteria</taxon>
        <taxon>Pseudomonadati</taxon>
        <taxon>Bacteroidota</taxon>
        <taxon>Bacteroidia</taxon>
        <taxon>Bacteroidales</taxon>
        <taxon>Bacteroidaceae</taxon>
        <taxon>Phocaeicola</taxon>
    </lineage>
</organism>
<evidence type="ECO:0000256" key="3">
    <source>
        <dbReference type="ARBA" id="ARBA00022801"/>
    </source>
</evidence>
<evidence type="ECO:0000256" key="5">
    <source>
        <dbReference type="ARBA" id="ARBA00022840"/>
    </source>
</evidence>
<comment type="catalytic activity">
    <reaction evidence="8">
        <text>Couples ATP hydrolysis with the unwinding of duplex DNA by translocating in the 3'-5' direction.</text>
        <dbReference type="EC" id="5.6.2.4"/>
    </reaction>
</comment>
<evidence type="ECO:0000313" key="17">
    <source>
        <dbReference type="Proteomes" id="UP000061587"/>
    </source>
</evidence>
<keyword evidence="6" id="KW-0238">DNA-binding</keyword>
<feature type="domain" description="UvrD-like helicase ATP-binding" evidence="14">
    <location>
        <begin position="9"/>
        <end position="293"/>
    </location>
</feature>